<evidence type="ECO:0000256" key="9">
    <source>
        <dbReference type="RuleBase" id="RU003357"/>
    </source>
</evidence>
<evidence type="ECO:0000256" key="7">
    <source>
        <dbReference type="ARBA" id="ARBA00023237"/>
    </source>
</evidence>
<dbReference type="Gene3D" id="2.40.170.20">
    <property type="entry name" value="TonB-dependent receptor, beta-barrel domain"/>
    <property type="match status" value="1"/>
</dbReference>
<evidence type="ECO:0000256" key="2">
    <source>
        <dbReference type="ARBA" id="ARBA00022448"/>
    </source>
</evidence>
<keyword evidence="3 8" id="KW-1134">Transmembrane beta strand</keyword>
<dbReference type="SUPFAM" id="SSF56935">
    <property type="entry name" value="Porins"/>
    <property type="match status" value="1"/>
</dbReference>
<dbReference type="InterPro" id="IPR000531">
    <property type="entry name" value="Beta-barrel_TonB"/>
</dbReference>
<proteinExistence type="inferred from homology"/>
<feature type="signal peptide" evidence="10">
    <location>
        <begin position="1"/>
        <end position="19"/>
    </location>
</feature>
<evidence type="ECO:0000313" key="13">
    <source>
        <dbReference type="EMBL" id="CAL1240421.1"/>
    </source>
</evidence>
<evidence type="ECO:0000256" key="10">
    <source>
        <dbReference type="SAM" id="SignalP"/>
    </source>
</evidence>
<accession>A0ABM9NIH1</accession>
<keyword evidence="2 8" id="KW-0813">Transport</keyword>
<keyword evidence="4 8" id="KW-0812">Transmembrane</keyword>
<keyword evidence="14" id="KW-1185">Reference proteome</keyword>
<dbReference type="InterPro" id="IPR039426">
    <property type="entry name" value="TonB-dep_rcpt-like"/>
</dbReference>
<evidence type="ECO:0000256" key="4">
    <source>
        <dbReference type="ARBA" id="ARBA00022692"/>
    </source>
</evidence>
<evidence type="ECO:0000259" key="12">
    <source>
        <dbReference type="Pfam" id="PF07715"/>
    </source>
</evidence>
<evidence type="ECO:0000256" key="8">
    <source>
        <dbReference type="PROSITE-ProRule" id="PRU01360"/>
    </source>
</evidence>
<name>A0ABM9NIH1_9GAMM</name>
<dbReference type="Pfam" id="PF07715">
    <property type="entry name" value="Plug"/>
    <property type="match status" value="1"/>
</dbReference>
<evidence type="ECO:0000256" key="6">
    <source>
        <dbReference type="ARBA" id="ARBA00023136"/>
    </source>
</evidence>
<evidence type="ECO:0000256" key="1">
    <source>
        <dbReference type="ARBA" id="ARBA00004571"/>
    </source>
</evidence>
<dbReference type="InterPro" id="IPR036942">
    <property type="entry name" value="Beta-barrel_TonB_sf"/>
</dbReference>
<comment type="similarity">
    <text evidence="8 9">Belongs to the TonB-dependent receptor family.</text>
</comment>
<keyword evidence="5 9" id="KW-0798">TonB box</keyword>
<keyword evidence="6 8" id="KW-0472">Membrane</keyword>
<dbReference type="EMBL" id="OZ026884">
    <property type="protein sequence ID" value="CAL1240421.1"/>
    <property type="molecule type" value="Genomic_DNA"/>
</dbReference>
<protein>
    <submittedName>
        <fullName evidence="13">Outer membrane receptor proteins, mostly Fe transport</fullName>
    </submittedName>
</protein>
<dbReference type="Pfam" id="PF00593">
    <property type="entry name" value="TonB_dep_Rec_b-barrel"/>
    <property type="match status" value="1"/>
</dbReference>
<dbReference type="PANTHER" id="PTHR30069">
    <property type="entry name" value="TONB-DEPENDENT OUTER MEMBRANE RECEPTOR"/>
    <property type="match status" value="1"/>
</dbReference>
<reference evidence="13 14" key="1">
    <citation type="submission" date="2024-04" db="EMBL/GenBank/DDBJ databases">
        <authorList>
            <person name="Cremers G."/>
        </authorList>
    </citation>
    <scope>NUCLEOTIDE SEQUENCE [LARGE SCALE GENOMIC DNA]</scope>
    <source>
        <strain evidence="13">MeCH1-AG</strain>
    </source>
</reference>
<dbReference type="RefSeq" id="WP_348757018.1">
    <property type="nucleotide sequence ID" value="NZ_OZ026884.1"/>
</dbReference>
<feature type="domain" description="TonB-dependent receptor-like beta-barrel" evidence="11">
    <location>
        <begin position="234"/>
        <end position="701"/>
    </location>
</feature>
<keyword evidence="13" id="KW-0675">Receptor</keyword>
<dbReference type="InterPro" id="IPR012910">
    <property type="entry name" value="Plug_dom"/>
</dbReference>
<keyword evidence="10" id="KW-0732">Signal</keyword>
<feature type="domain" description="TonB-dependent receptor plug" evidence="12">
    <location>
        <begin position="55"/>
        <end position="166"/>
    </location>
</feature>
<dbReference type="Gene3D" id="2.170.130.10">
    <property type="entry name" value="TonB-dependent receptor, plug domain"/>
    <property type="match status" value="1"/>
</dbReference>
<comment type="subcellular location">
    <subcellularLocation>
        <location evidence="1 8">Cell outer membrane</location>
        <topology evidence="1 8">Multi-pass membrane protein</topology>
    </subcellularLocation>
</comment>
<gene>
    <name evidence="13" type="ORF">MECH1_V1_1645</name>
</gene>
<evidence type="ECO:0000259" key="11">
    <source>
        <dbReference type="Pfam" id="PF00593"/>
    </source>
</evidence>
<evidence type="ECO:0000256" key="3">
    <source>
        <dbReference type="ARBA" id="ARBA00022452"/>
    </source>
</evidence>
<dbReference type="InterPro" id="IPR037066">
    <property type="entry name" value="Plug_dom_sf"/>
</dbReference>
<evidence type="ECO:0000313" key="14">
    <source>
        <dbReference type="Proteomes" id="UP001497493"/>
    </source>
</evidence>
<organism evidence="13 14">
    <name type="scientific">Candidatus Methylocalor cossyra</name>
    <dbReference type="NCBI Taxonomy" id="3108543"/>
    <lineage>
        <taxon>Bacteria</taxon>
        <taxon>Pseudomonadati</taxon>
        <taxon>Pseudomonadota</taxon>
        <taxon>Gammaproteobacteria</taxon>
        <taxon>Methylococcales</taxon>
        <taxon>Methylococcaceae</taxon>
        <taxon>Candidatus Methylocalor</taxon>
    </lineage>
</organism>
<keyword evidence="7 8" id="KW-0998">Cell outer membrane</keyword>
<evidence type="ECO:0000256" key="5">
    <source>
        <dbReference type="ARBA" id="ARBA00023077"/>
    </source>
</evidence>
<dbReference type="PANTHER" id="PTHR30069:SF39">
    <property type="entry name" value="BLL6183 PROTEIN"/>
    <property type="match status" value="1"/>
</dbReference>
<dbReference type="PROSITE" id="PS52016">
    <property type="entry name" value="TONB_DEPENDENT_REC_3"/>
    <property type="match status" value="1"/>
</dbReference>
<dbReference type="Proteomes" id="UP001497493">
    <property type="component" value="Chromosome"/>
</dbReference>
<feature type="chain" id="PRO_5046215017" evidence="10">
    <location>
        <begin position="20"/>
        <end position="744"/>
    </location>
</feature>
<sequence length="744" mass="81427">MFTPKPYLRGLLLAPIVGAADPAAVSPGEPRKPQQLPDVTVVATTPLASTGVELRKIPGNYQGADWTQIYAQENLSLGTYLFRNLQSVNLNEVLNNPFQPDIAYRGFVASPLLGTPIGLSVYQDGVRVNESFGDTVNWDLIPRFAIDRIELIPGSNPLFGLNTLGGSLSVRTKNGFAHPGTRFQGEGGSFGRLAAELQHGGSHGNFDWFLGGTLFEDPGWRAHSRSSIKQGFVKVGYDDEKTDVDLSYSFAENRLTGNGALPEALLAQDRSSVYAYPEITSPRLHFVNLKLNRSFTDTLELTGNAYYRRLEQRVYAGDIELEQEQPGAYLRDPVINRSATNTDGFGATLQFAYAGTLLGRDNRAALGADYVGGRSGFHQTRQDGELIGRLIGPVGSIRPLTALDADNDYYGVFLTDTLSATRWLHFTGSARWTEAEIRLVGTGTDQEGETTDLHGRHRFSRVNPAAGVTLQALDALSLESPVRDFTLYFNYSEGFRVPTPAELACADPEAPCALPTNFASDPPLKPIVARTYEAGLRGDLGSPLRWNAAWYRIESDNDILFSNAPGTLTRGFFQNVATTRREGVELGLSGAIDRLRWFANYSFIEATFQSAAVLENAIGPIAVRPGDTIPGVPRQLVKAGFEVELLEGWHFGADMQYVASQYLRGDDANQLAPVPEYVVLNLNTRYRLHRNLELFAMARNLADADYSSFGLVNRSAYSTPAGNVERFLSPGAPVGAWAGFRILF</sequence>